<evidence type="ECO:0000256" key="1">
    <source>
        <dbReference type="SAM" id="SignalP"/>
    </source>
</evidence>
<name>A0ABV7J7S8_9GAMM</name>
<dbReference type="RefSeq" id="WP_157892963.1">
    <property type="nucleotide sequence ID" value="NZ_JBHRTS010000004.1"/>
</dbReference>
<dbReference type="EMBL" id="JBHRTS010000004">
    <property type="protein sequence ID" value="MFC3194145.1"/>
    <property type="molecule type" value="Genomic_DNA"/>
</dbReference>
<sequence length="178" mass="20305">MNTQHFLTSFLKAAGLTAVMIGSLVAQSYATNALFSDTVMKMNIEFSATDNDQTQTQVAAMTVRNEQESSLEFGDHQINIKTTFINWSDEATEPEQIFAELILNKIAENGEVEFTHTPKFMIDKNKWAEFKIAPTADQEGIEFKMKYEDFHRLKDEKAHLDQPVWLDWGMAQNEAEVC</sequence>
<protein>
    <submittedName>
        <fullName evidence="2">Uncharacterized protein</fullName>
    </submittedName>
</protein>
<accession>A0ABV7J7S8</accession>
<evidence type="ECO:0000313" key="3">
    <source>
        <dbReference type="Proteomes" id="UP001595533"/>
    </source>
</evidence>
<gene>
    <name evidence="2" type="ORF">ACFODZ_07820</name>
</gene>
<organism evidence="2 3">
    <name type="scientific">Marinicella sediminis</name>
    <dbReference type="NCBI Taxonomy" id="1792834"/>
    <lineage>
        <taxon>Bacteria</taxon>
        <taxon>Pseudomonadati</taxon>
        <taxon>Pseudomonadota</taxon>
        <taxon>Gammaproteobacteria</taxon>
        <taxon>Lysobacterales</taxon>
        <taxon>Marinicellaceae</taxon>
        <taxon>Marinicella</taxon>
    </lineage>
</organism>
<keyword evidence="3" id="KW-1185">Reference proteome</keyword>
<evidence type="ECO:0000313" key="2">
    <source>
        <dbReference type="EMBL" id="MFC3194145.1"/>
    </source>
</evidence>
<comment type="caution">
    <text evidence="2">The sequence shown here is derived from an EMBL/GenBank/DDBJ whole genome shotgun (WGS) entry which is preliminary data.</text>
</comment>
<proteinExistence type="predicted"/>
<feature type="signal peptide" evidence="1">
    <location>
        <begin position="1"/>
        <end position="28"/>
    </location>
</feature>
<feature type="chain" id="PRO_5045887843" evidence="1">
    <location>
        <begin position="29"/>
        <end position="178"/>
    </location>
</feature>
<reference evidence="3" key="1">
    <citation type="journal article" date="2019" name="Int. J. Syst. Evol. Microbiol.">
        <title>The Global Catalogue of Microorganisms (GCM) 10K type strain sequencing project: providing services to taxonomists for standard genome sequencing and annotation.</title>
        <authorList>
            <consortium name="The Broad Institute Genomics Platform"/>
            <consortium name="The Broad Institute Genome Sequencing Center for Infectious Disease"/>
            <person name="Wu L."/>
            <person name="Ma J."/>
        </authorList>
    </citation>
    <scope>NUCLEOTIDE SEQUENCE [LARGE SCALE GENOMIC DNA]</scope>
    <source>
        <strain evidence="3">KCTC 42953</strain>
    </source>
</reference>
<keyword evidence="1" id="KW-0732">Signal</keyword>
<dbReference type="Proteomes" id="UP001595533">
    <property type="component" value="Unassembled WGS sequence"/>
</dbReference>